<comment type="function">
    <text evidence="1 10">Condenses 4-methyl-5-(beta-hydroxyethyl)thiazole monophosphate (THZ-P) and 2-methyl-4-amino-5-hydroxymethyl pyrimidine pyrophosphate (HMP-PP) to form thiamine monophosphate (TMP).</text>
</comment>
<dbReference type="GO" id="GO:0000287">
    <property type="term" value="F:magnesium ion binding"/>
    <property type="evidence" value="ECO:0007669"/>
    <property type="project" value="UniProtKB-UniRule"/>
</dbReference>
<evidence type="ECO:0000313" key="14">
    <source>
        <dbReference type="EMBL" id="KJL37763.1"/>
    </source>
</evidence>
<feature type="binding site" evidence="10">
    <location>
        <position position="172"/>
    </location>
    <ligand>
        <name>2-[(2R,5Z)-2-carboxy-4-methylthiazol-5(2H)-ylidene]ethyl phosphate</name>
        <dbReference type="ChEBI" id="CHEBI:62899"/>
    </ligand>
</feature>
<evidence type="ECO:0000256" key="11">
    <source>
        <dbReference type="RuleBase" id="RU003826"/>
    </source>
</evidence>
<dbReference type="STRING" id="92835.RS81_03523"/>
<evidence type="ECO:0000256" key="5">
    <source>
        <dbReference type="ARBA" id="ARBA00022842"/>
    </source>
</evidence>
<comment type="cofactor">
    <cofactor evidence="10">
        <name>Mg(2+)</name>
        <dbReference type="ChEBI" id="CHEBI:18420"/>
    </cofactor>
    <text evidence="10">Binds 1 Mg(2+) ion per subunit.</text>
</comment>
<dbReference type="PATRIC" id="fig|92835.4.peg.3558"/>
<accession>A0A0M2H2I8</accession>
<dbReference type="EMBL" id="JYIZ01000057">
    <property type="protein sequence ID" value="KJL37763.1"/>
    <property type="molecule type" value="Genomic_DNA"/>
</dbReference>
<evidence type="ECO:0000256" key="6">
    <source>
        <dbReference type="ARBA" id="ARBA00022977"/>
    </source>
</evidence>
<dbReference type="InterPro" id="IPR013785">
    <property type="entry name" value="Aldolase_TIM"/>
</dbReference>
<evidence type="ECO:0000256" key="4">
    <source>
        <dbReference type="ARBA" id="ARBA00022723"/>
    </source>
</evidence>
<feature type="binding site" evidence="10">
    <location>
        <begin position="192"/>
        <end position="193"/>
    </location>
    <ligand>
        <name>2-[(2R,5Z)-2-carboxy-4-methylthiazol-5(2H)-ylidene]ethyl phosphate</name>
        <dbReference type="ChEBI" id="CHEBI:62899"/>
    </ligand>
</feature>
<dbReference type="GO" id="GO:0004789">
    <property type="term" value="F:thiamine-phosphate diphosphorylase activity"/>
    <property type="evidence" value="ECO:0007669"/>
    <property type="project" value="UniProtKB-UniRule"/>
</dbReference>
<comment type="pathway">
    <text evidence="2 10 12">Cofactor biosynthesis; thiamine diphosphate biosynthesis; thiamine phosphate from 4-amino-2-methyl-5-diphosphomethylpyrimidine and 4-methyl-5-(2-phosphoethyl)-thiazole: step 1/1.</text>
</comment>
<name>A0A0M2H2I8_9MICO</name>
<comment type="catalytic activity">
    <reaction evidence="9 10 11">
        <text>2-[(2R,5Z)-2-carboxy-4-methylthiazol-5(2H)-ylidene]ethyl phosphate + 4-amino-2-methyl-5-(diphosphooxymethyl)pyrimidine + 2 H(+) = thiamine phosphate + CO2 + diphosphate</text>
        <dbReference type="Rhea" id="RHEA:47844"/>
        <dbReference type="ChEBI" id="CHEBI:15378"/>
        <dbReference type="ChEBI" id="CHEBI:16526"/>
        <dbReference type="ChEBI" id="CHEBI:33019"/>
        <dbReference type="ChEBI" id="CHEBI:37575"/>
        <dbReference type="ChEBI" id="CHEBI:57841"/>
        <dbReference type="ChEBI" id="CHEBI:62899"/>
        <dbReference type="EC" id="2.5.1.3"/>
    </reaction>
</comment>
<dbReference type="InterPro" id="IPR022998">
    <property type="entry name" value="ThiamineP_synth_TenI"/>
</dbReference>
<evidence type="ECO:0000256" key="2">
    <source>
        <dbReference type="ARBA" id="ARBA00005165"/>
    </source>
</evidence>
<reference evidence="14 15" key="1">
    <citation type="submission" date="2015-02" db="EMBL/GenBank/DDBJ databases">
        <title>Draft genome sequences of ten Microbacterium spp. with emphasis on heavy metal contaminated environments.</title>
        <authorList>
            <person name="Corretto E."/>
        </authorList>
    </citation>
    <scope>NUCLEOTIDE SEQUENCE [LARGE SCALE GENOMIC DNA]</scope>
    <source>
        <strain evidence="14 15">DSM 12510</strain>
    </source>
</reference>
<keyword evidence="3 10" id="KW-0808">Transferase</keyword>
<dbReference type="Gene3D" id="3.20.20.70">
    <property type="entry name" value="Aldolase class I"/>
    <property type="match status" value="1"/>
</dbReference>
<comment type="catalytic activity">
    <reaction evidence="8 10 11">
        <text>2-(2-carboxy-4-methylthiazol-5-yl)ethyl phosphate + 4-amino-2-methyl-5-(diphosphooxymethyl)pyrimidine + 2 H(+) = thiamine phosphate + CO2 + diphosphate</text>
        <dbReference type="Rhea" id="RHEA:47848"/>
        <dbReference type="ChEBI" id="CHEBI:15378"/>
        <dbReference type="ChEBI" id="CHEBI:16526"/>
        <dbReference type="ChEBI" id="CHEBI:33019"/>
        <dbReference type="ChEBI" id="CHEBI:37575"/>
        <dbReference type="ChEBI" id="CHEBI:57841"/>
        <dbReference type="ChEBI" id="CHEBI:62890"/>
        <dbReference type="EC" id="2.5.1.3"/>
    </reaction>
</comment>
<dbReference type="GO" id="GO:0009228">
    <property type="term" value="P:thiamine biosynthetic process"/>
    <property type="evidence" value="ECO:0007669"/>
    <property type="project" value="UniProtKB-KW"/>
</dbReference>
<dbReference type="InterPro" id="IPR034291">
    <property type="entry name" value="TMP_synthase"/>
</dbReference>
<evidence type="ECO:0000256" key="1">
    <source>
        <dbReference type="ARBA" id="ARBA00003814"/>
    </source>
</evidence>
<feature type="binding site" evidence="10">
    <location>
        <begin position="141"/>
        <end position="143"/>
    </location>
    <ligand>
        <name>2-[(2R,5Z)-2-carboxy-4-methylthiazol-5(2H)-ylidene]ethyl phosphate</name>
        <dbReference type="ChEBI" id="CHEBI:62899"/>
    </ligand>
</feature>
<evidence type="ECO:0000256" key="3">
    <source>
        <dbReference type="ARBA" id="ARBA00022679"/>
    </source>
</evidence>
<dbReference type="OrthoDB" id="3243336at2"/>
<feature type="binding site" evidence="10">
    <location>
        <position position="68"/>
    </location>
    <ligand>
        <name>4-amino-2-methyl-5-(diphosphooxymethyl)pyrimidine</name>
        <dbReference type="ChEBI" id="CHEBI:57841"/>
    </ligand>
</feature>
<protein>
    <recommendedName>
        <fullName evidence="10">Thiamine-phosphate synthase</fullName>
        <shortName evidence="10">TP synthase</shortName>
        <shortName evidence="10">TPS</shortName>
        <ecNumber evidence="10">2.5.1.3</ecNumber>
    </recommendedName>
    <alternativeName>
        <fullName evidence="10">Thiamine-phosphate pyrophosphorylase</fullName>
        <shortName evidence="10">TMP pyrophosphorylase</shortName>
        <shortName evidence="10">TMP-PPase</shortName>
    </alternativeName>
</protein>
<keyword evidence="5 10" id="KW-0460">Magnesium</keyword>
<comment type="similarity">
    <text evidence="10 11">Belongs to the thiamine-phosphate synthase family.</text>
</comment>
<feature type="binding site" evidence="10">
    <location>
        <begin position="37"/>
        <end position="41"/>
    </location>
    <ligand>
        <name>4-amino-2-methyl-5-(diphosphooxymethyl)pyrimidine</name>
        <dbReference type="ChEBI" id="CHEBI:57841"/>
    </ligand>
</feature>
<dbReference type="PANTHER" id="PTHR20857">
    <property type="entry name" value="THIAMINE-PHOSPHATE PYROPHOSPHORYLASE"/>
    <property type="match status" value="1"/>
</dbReference>
<feature type="domain" description="Thiamine phosphate synthase/TenI" evidence="13">
    <location>
        <begin position="8"/>
        <end position="195"/>
    </location>
</feature>
<dbReference type="InterPro" id="IPR036206">
    <property type="entry name" value="ThiamineP_synth_sf"/>
</dbReference>
<evidence type="ECO:0000256" key="10">
    <source>
        <dbReference type="HAMAP-Rule" id="MF_00097"/>
    </source>
</evidence>
<dbReference type="NCBIfam" id="TIGR00693">
    <property type="entry name" value="thiE"/>
    <property type="match status" value="1"/>
</dbReference>
<evidence type="ECO:0000259" key="13">
    <source>
        <dbReference type="Pfam" id="PF02581"/>
    </source>
</evidence>
<dbReference type="Pfam" id="PF02581">
    <property type="entry name" value="TMP-TENI"/>
    <property type="match status" value="1"/>
</dbReference>
<feature type="binding site" evidence="10">
    <location>
        <position position="93"/>
    </location>
    <ligand>
        <name>Mg(2+)</name>
        <dbReference type="ChEBI" id="CHEBI:18420"/>
    </ligand>
</feature>
<proteinExistence type="inferred from homology"/>
<dbReference type="GO" id="GO:0005737">
    <property type="term" value="C:cytoplasm"/>
    <property type="evidence" value="ECO:0007669"/>
    <property type="project" value="TreeGrafter"/>
</dbReference>
<organism evidence="14 15">
    <name type="scientific">Microbacterium terrae</name>
    <dbReference type="NCBI Taxonomy" id="69369"/>
    <lineage>
        <taxon>Bacteria</taxon>
        <taxon>Bacillati</taxon>
        <taxon>Actinomycetota</taxon>
        <taxon>Actinomycetes</taxon>
        <taxon>Micrococcales</taxon>
        <taxon>Microbacteriaceae</taxon>
        <taxon>Microbacterium</taxon>
    </lineage>
</organism>
<feature type="binding site" evidence="10">
    <location>
        <position position="144"/>
    </location>
    <ligand>
        <name>4-amino-2-methyl-5-(diphosphooxymethyl)pyrimidine</name>
        <dbReference type="ChEBI" id="CHEBI:57841"/>
    </ligand>
</feature>
<comment type="catalytic activity">
    <reaction evidence="7 10 11">
        <text>4-methyl-5-(2-phosphooxyethyl)-thiazole + 4-amino-2-methyl-5-(diphosphooxymethyl)pyrimidine + H(+) = thiamine phosphate + diphosphate</text>
        <dbReference type="Rhea" id="RHEA:22328"/>
        <dbReference type="ChEBI" id="CHEBI:15378"/>
        <dbReference type="ChEBI" id="CHEBI:33019"/>
        <dbReference type="ChEBI" id="CHEBI:37575"/>
        <dbReference type="ChEBI" id="CHEBI:57841"/>
        <dbReference type="ChEBI" id="CHEBI:58296"/>
        <dbReference type="EC" id="2.5.1.3"/>
    </reaction>
</comment>
<dbReference type="GO" id="GO:0009229">
    <property type="term" value="P:thiamine diphosphate biosynthetic process"/>
    <property type="evidence" value="ECO:0007669"/>
    <property type="project" value="UniProtKB-UniRule"/>
</dbReference>
<feature type="binding site" evidence="10">
    <location>
        <position position="69"/>
    </location>
    <ligand>
        <name>Mg(2+)</name>
        <dbReference type="ChEBI" id="CHEBI:18420"/>
    </ligand>
</feature>
<dbReference type="AlphaFoldDB" id="A0A0M2H2I8"/>
<dbReference type="HAMAP" id="MF_00097">
    <property type="entry name" value="TMP_synthase"/>
    <property type="match status" value="1"/>
</dbReference>
<dbReference type="RefSeq" id="WP_045277364.1">
    <property type="nucleotide sequence ID" value="NZ_BAAAUP010000002.1"/>
</dbReference>
<dbReference type="SUPFAM" id="SSF51391">
    <property type="entry name" value="Thiamin phosphate synthase"/>
    <property type="match status" value="1"/>
</dbReference>
<dbReference type="Proteomes" id="UP000033956">
    <property type="component" value="Unassembled WGS sequence"/>
</dbReference>
<gene>
    <name evidence="10 14" type="primary">thiE</name>
    <name evidence="14" type="ORF">RS81_03523</name>
</gene>
<sequence>MTVHDLSLHLVTDERLPFERLVGVVDAAAAGGVGVVQLRAKHVSARELIAQAVALSAVVGGRAALIVDDRLDVVLAARDAGACVDGVHLGQSDVPPETARRLLGAQALIGWTANTPAHLASAAAMPMRTLDYIGVGVIRPTATKADHPEPLGYDGFAALASATPLPCVAIGGVGVADAAPLRSAGAAGLAVVSAVCGAADPEAAARAFRSAWTDAGHSAVSPVSV</sequence>
<dbReference type="CDD" id="cd00564">
    <property type="entry name" value="TMP_TenI"/>
    <property type="match status" value="1"/>
</dbReference>
<evidence type="ECO:0000256" key="12">
    <source>
        <dbReference type="RuleBase" id="RU004253"/>
    </source>
</evidence>
<dbReference type="UniPathway" id="UPA00060">
    <property type="reaction ID" value="UER00141"/>
</dbReference>
<feature type="binding site" evidence="10">
    <location>
        <position position="112"/>
    </location>
    <ligand>
        <name>4-amino-2-methyl-5-(diphosphooxymethyl)pyrimidine</name>
        <dbReference type="ChEBI" id="CHEBI:57841"/>
    </ligand>
</feature>
<keyword evidence="6 10" id="KW-0784">Thiamine biosynthesis</keyword>
<evidence type="ECO:0000313" key="15">
    <source>
        <dbReference type="Proteomes" id="UP000033956"/>
    </source>
</evidence>
<keyword evidence="4 10" id="KW-0479">Metal-binding</keyword>
<evidence type="ECO:0000256" key="9">
    <source>
        <dbReference type="ARBA" id="ARBA00047883"/>
    </source>
</evidence>
<evidence type="ECO:0000256" key="7">
    <source>
        <dbReference type="ARBA" id="ARBA00047334"/>
    </source>
</evidence>
<keyword evidence="15" id="KW-1185">Reference proteome</keyword>
<dbReference type="PANTHER" id="PTHR20857:SF15">
    <property type="entry name" value="THIAMINE-PHOSPHATE SYNTHASE"/>
    <property type="match status" value="1"/>
</dbReference>
<evidence type="ECO:0000256" key="8">
    <source>
        <dbReference type="ARBA" id="ARBA00047851"/>
    </source>
</evidence>
<comment type="caution">
    <text evidence="14">The sequence shown here is derived from an EMBL/GenBank/DDBJ whole genome shotgun (WGS) entry which is preliminary data.</text>
</comment>
<dbReference type="EC" id="2.5.1.3" evidence="10"/>